<dbReference type="PRINTS" id="PR00035">
    <property type="entry name" value="HTHGNTR"/>
</dbReference>
<dbReference type="PANTHER" id="PTHR46577">
    <property type="entry name" value="HTH-TYPE TRANSCRIPTIONAL REGULATORY PROTEIN GABR"/>
    <property type="match status" value="1"/>
</dbReference>
<evidence type="ECO:0000313" key="7">
    <source>
        <dbReference type="EMBL" id="MFC3853527.1"/>
    </source>
</evidence>
<dbReference type="GO" id="GO:0008483">
    <property type="term" value="F:transaminase activity"/>
    <property type="evidence" value="ECO:0007669"/>
    <property type="project" value="UniProtKB-KW"/>
</dbReference>
<dbReference type="RefSeq" id="WP_380696764.1">
    <property type="nucleotide sequence ID" value="NZ_JBHRYR010000003.1"/>
</dbReference>
<evidence type="ECO:0000256" key="5">
    <source>
        <dbReference type="ARBA" id="ARBA00023163"/>
    </source>
</evidence>
<keyword evidence="2" id="KW-0663">Pyridoxal phosphate</keyword>
<feature type="domain" description="HTH gntR-type" evidence="6">
    <location>
        <begin position="15"/>
        <end position="83"/>
    </location>
</feature>
<dbReference type="Proteomes" id="UP001595617">
    <property type="component" value="Unassembled WGS sequence"/>
</dbReference>
<dbReference type="InterPro" id="IPR036390">
    <property type="entry name" value="WH_DNA-bd_sf"/>
</dbReference>
<keyword evidence="5" id="KW-0804">Transcription</keyword>
<keyword evidence="7" id="KW-0032">Aminotransferase</keyword>
<keyword evidence="7" id="KW-0808">Transferase</keyword>
<dbReference type="InterPro" id="IPR004839">
    <property type="entry name" value="Aminotransferase_I/II_large"/>
</dbReference>
<evidence type="ECO:0000256" key="3">
    <source>
        <dbReference type="ARBA" id="ARBA00023015"/>
    </source>
</evidence>
<dbReference type="InterPro" id="IPR015424">
    <property type="entry name" value="PyrdxlP-dep_Trfase"/>
</dbReference>
<dbReference type="SUPFAM" id="SSF46785">
    <property type="entry name" value="Winged helix' DNA-binding domain"/>
    <property type="match status" value="1"/>
</dbReference>
<accession>A0ABV7ZYH5</accession>
<gene>
    <name evidence="7" type="ORF">ACFOOG_11840</name>
</gene>
<dbReference type="PROSITE" id="PS50949">
    <property type="entry name" value="HTH_GNTR"/>
    <property type="match status" value="1"/>
</dbReference>
<name>A0ABV7ZYH5_9GAMM</name>
<proteinExistence type="inferred from homology"/>
<dbReference type="SUPFAM" id="SSF53383">
    <property type="entry name" value="PLP-dependent transferases"/>
    <property type="match status" value="1"/>
</dbReference>
<keyword evidence="3" id="KW-0805">Transcription regulation</keyword>
<comment type="similarity">
    <text evidence="1">In the C-terminal section; belongs to the class-I pyridoxal-phosphate-dependent aminotransferase family.</text>
</comment>
<dbReference type="SMART" id="SM00345">
    <property type="entry name" value="HTH_GNTR"/>
    <property type="match status" value="1"/>
</dbReference>
<dbReference type="InterPro" id="IPR000524">
    <property type="entry name" value="Tscrpt_reg_HTH_GntR"/>
</dbReference>
<dbReference type="CDD" id="cd07377">
    <property type="entry name" value="WHTH_GntR"/>
    <property type="match status" value="1"/>
</dbReference>
<dbReference type="Gene3D" id="1.10.10.10">
    <property type="entry name" value="Winged helix-like DNA-binding domain superfamily/Winged helix DNA-binding domain"/>
    <property type="match status" value="1"/>
</dbReference>
<dbReference type="PANTHER" id="PTHR46577:SF1">
    <property type="entry name" value="HTH-TYPE TRANSCRIPTIONAL REGULATORY PROTEIN GABR"/>
    <property type="match status" value="1"/>
</dbReference>
<protein>
    <submittedName>
        <fullName evidence="7">PLP-dependent aminotransferase family protein</fullName>
    </submittedName>
</protein>
<evidence type="ECO:0000256" key="4">
    <source>
        <dbReference type="ARBA" id="ARBA00023125"/>
    </source>
</evidence>
<dbReference type="InterPro" id="IPR036388">
    <property type="entry name" value="WH-like_DNA-bd_sf"/>
</dbReference>
<keyword evidence="8" id="KW-1185">Reference proteome</keyword>
<evidence type="ECO:0000259" key="6">
    <source>
        <dbReference type="PROSITE" id="PS50949"/>
    </source>
</evidence>
<comment type="caution">
    <text evidence="7">The sequence shown here is derived from an EMBL/GenBank/DDBJ whole genome shotgun (WGS) entry which is preliminary data.</text>
</comment>
<dbReference type="Pfam" id="PF00155">
    <property type="entry name" value="Aminotran_1_2"/>
    <property type="match status" value="1"/>
</dbReference>
<sequence>MPNAHLLWSVELQHGKRYRQLIEHIKRGITTGLWSSGDRLPSSRQLGAMLGISRTTTSRAYDHLIAEGFLVSEPKRGVRVADTRWAVALPKKTRPLLAPARHDIRCDSGADSTVFPARQWAASMRRAWVKPDTQLLEGRYTTGYPLLKEAIADYLQRSCGLDCIAEQILVTAGNRDALVLLQHALESVVPNAQWWLEDPSYGPMRTLLQQRRRGVQCLPVDDEGAQLPLASVRPQVALLTPNRQYPLGMSMSSARRQAWLQTLQEQNLWVIEDNYDTEFTYQGRPQLPLMQADHQDRIALVGSFSKVLFRGLRLGYVVVPLSWVDSMARSQRALGGSAALPVQPVLADFMLNGSFDRHLNRMRRHYREKRDVLLSLLAEHLSPWLDWQSPSGGMHVRASIKPAWLARRREPSSGCWDQQIAQRLLTQGIELNVLSAHYQNVSTAQQGFVLGFSQPSQDDMVHIVKALAAEFAVT</sequence>
<keyword evidence="4" id="KW-0238">DNA-binding</keyword>
<evidence type="ECO:0000256" key="1">
    <source>
        <dbReference type="ARBA" id="ARBA00005384"/>
    </source>
</evidence>
<dbReference type="InterPro" id="IPR015421">
    <property type="entry name" value="PyrdxlP-dep_Trfase_major"/>
</dbReference>
<reference evidence="8" key="1">
    <citation type="journal article" date="2019" name="Int. J. Syst. Evol. Microbiol.">
        <title>The Global Catalogue of Microorganisms (GCM) 10K type strain sequencing project: providing services to taxonomists for standard genome sequencing and annotation.</title>
        <authorList>
            <consortium name="The Broad Institute Genomics Platform"/>
            <consortium name="The Broad Institute Genome Sequencing Center for Infectious Disease"/>
            <person name="Wu L."/>
            <person name="Ma J."/>
        </authorList>
    </citation>
    <scope>NUCLEOTIDE SEQUENCE [LARGE SCALE GENOMIC DNA]</scope>
    <source>
        <strain evidence="8">IBRC 10765</strain>
    </source>
</reference>
<evidence type="ECO:0000313" key="8">
    <source>
        <dbReference type="Proteomes" id="UP001595617"/>
    </source>
</evidence>
<evidence type="ECO:0000256" key="2">
    <source>
        <dbReference type="ARBA" id="ARBA00022898"/>
    </source>
</evidence>
<dbReference type="Pfam" id="PF00392">
    <property type="entry name" value="GntR"/>
    <property type="match status" value="1"/>
</dbReference>
<organism evidence="7 8">
    <name type="scientific">Saccharospirillum mangrovi</name>
    <dbReference type="NCBI Taxonomy" id="2161747"/>
    <lineage>
        <taxon>Bacteria</taxon>
        <taxon>Pseudomonadati</taxon>
        <taxon>Pseudomonadota</taxon>
        <taxon>Gammaproteobacteria</taxon>
        <taxon>Oceanospirillales</taxon>
        <taxon>Saccharospirillaceae</taxon>
        <taxon>Saccharospirillum</taxon>
    </lineage>
</organism>
<dbReference type="CDD" id="cd00609">
    <property type="entry name" value="AAT_like"/>
    <property type="match status" value="1"/>
</dbReference>
<dbReference type="Gene3D" id="3.40.640.10">
    <property type="entry name" value="Type I PLP-dependent aspartate aminotransferase-like (Major domain)"/>
    <property type="match status" value="1"/>
</dbReference>
<dbReference type="InterPro" id="IPR051446">
    <property type="entry name" value="HTH_trans_reg/aminotransferase"/>
</dbReference>
<dbReference type="EMBL" id="JBHRYR010000003">
    <property type="protein sequence ID" value="MFC3853527.1"/>
    <property type="molecule type" value="Genomic_DNA"/>
</dbReference>